<dbReference type="EMBL" id="CP016172">
    <property type="protein sequence ID" value="ANN80294.1"/>
    <property type="molecule type" value="Genomic_DNA"/>
</dbReference>
<keyword evidence="7" id="KW-0732">Signal</keyword>
<dbReference type="KEGG" id="bfz:BAU07_06805"/>
<proteinExistence type="predicted"/>
<evidence type="ECO:0000313" key="9">
    <source>
        <dbReference type="EMBL" id="ANN80294.1"/>
    </source>
</evidence>
<dbReference type="PANTHER" id="PTHR33751">
    <property type="entry name" value="CBB3-TYPE CYTOCHROME C OXIDASE SUBUNIT FIXP"/>
    <property type="match status" value="1"/>
</dbReference>
<feature type="signal peptide" evidence="7">
    <location>
        <begin position="1"/>
        <end position="22"/>
    </location>
</feature>
<dbReference type="RefSeq" id="WP_066664974.1">
    <property type="nucleotide sequence ID" value="NZ_CBCSCL010000008.1"/>
</dbReference>
<gene>
    <name evidence="9" type="ORF">BAU07_06805</name>
</gene>
<evidence type="ECO:0000256" key="6">
    <source>
        <dbReference type="PROSITE-ProRule" id="PRU00433"/>
    </source>
</evidence>
<keyword evidence="3 6" id="KW-0479">Metal-binding</keyword>
<evidence type="ECO:0000259" key="8">
    <source>
        <dbReference type="PROSITE" id="PS51007"/>
    </source>
</evidence>
<evidence type="ECO:0000256" key="3">
    <source>
        <dbReference type="ARBA" id="ARBA00022723"/>
    </source>
</evidence>
<protein>
    <submittedName>
        <fullName evidence="9">Cytochrome</fullName>
    </submittedName>
</protein>
<dbReference type="PROSITE" id="PS51007">
    <property type="entry name" value="CYTC"/>
    <property type="match status" value="1"/>
</dbReference>
<dbReference type="GO" id="GO:0005506">
    <property type="term" value="F:iron ion binding"/>
    <property type="evidence" value="ECO:0007669"/>
    <property type="project" value="InterPro"/>
</dbReference>
<keyword evidence="2 6" id="KW-0349">Heme</keyword>
<organism evidence="9 10">
    <name type="scientific">Bordetella flabilis</name>
    <dbReference type="NCBI Taxonomy" id="463014"/>
    <lineage>
        <taxon>Bacteria</taxon>
        <taxon>Pseudomonadati</taxon>
        <taxon>Pseudomonadota</taxon>
        <taxon>Betaproteobacteria</taxon>
        <taxon>Burkholderiales</taxon>
        <taxon>Alcaligenaceae</taxon>
        <taxon>Bordetella</taxon>
    </lineage>
</organism>
<dbReference type="STRING" id="463014.BAU07_06805"/>
<keyword evidence="5 6" id="KW-0408">Iron</keyword>
<dbReference type="InterPro" id="IPR008168">
    <property type="entry name" value="Cyt_C_IC"/>
</dbReference>
<dbReference type="InterPro" id="IPR050597">
    <property type="entry name" value="Cytochrome_c_Oxidase_Subunit"/>
</dbReference>
<feature type="chain" id="PRO_5008259134" evidence="7">
    <location>
        <begin position="23"/>
        <end position="120"/>
    </location>
</feature>
<dbReference type="AlphaFoldDB" id="A0A193GLY9"/>
<dbReference type="PANTHER" id="PTHR33751:SF9">
    <property type="entry name" value="CYTOCHROME C4"/>
    <property type="match status" value="1"/>
</dbReference>
<dbReference type="PRINTS" id="PR00605">
    <property type="entry name" value="CYTCHROMECIC"/>
</dbReference>
<evidence type="ECO:0000256" key="7">
    <source>
        <dbReference type="SAM" id="SignalP"/>
    </source>
</evidence>
<dbReference type="Gene3D" id="1.10.760.10">
    <property type="entry name" value="Cytochrome c-like domain"/>
    <property type="match status" value="1"/>
</dbReference>
<keyword evidence="4" id="KW-0249">Electron transport</keyword>
<dbReference type="Proteomes" id="UP000091926">
    <property type="component" value="Chromosome"/>
</dbReference>
<evidence type="ECO:0000313" key="10">
    <source>
        <dbReference type="Proteomes" id="UP000091926"/>
    </source>
</evidence>
<dbReference type="GO" id="GO:0009055">
    <property type="term" value="F:electron transfer activity"/>
    <property type="evidence" value="ECO:0007669"/>
    <property type="project" value="InterPro"/>
</dbReference>
<dbReference type="InterPro" id="IPR009056">
    <property type="entry name" value="Cyt_c-like_dom"/>
</dbReference>
<feature type="domain" description="Cytochrome c" evidence="8">
    <location>
        <begin position="23"/>
        <end position="113"/>
    </location>
</feature>
<keyword evidence="10" id="KW-1185">Reference proteome</keyword>
<dbReference type="Pfam" id="PF00034">
    <property type="entry name" value="Cytochrom_C"/>
    <property type="match status" value="1"/>
</dbReference>
<accession>A0A193GLY9</accession>
<keyword evidence="1" id="KW-0813">Transport</keyword>
<evidence type="ECO:0000256" key="1">
    <source>
        <dbReference type="ARBA" id="ARBA00022448"/>
    </source>
</evidence>
<sequence>MKRYIVTLAGLLLGLGAAASHAGDLAAGKAVFEKFNCASCHGADAKTATDPSYPILAGQHEDYLEHALRAYKRGAAGTAATANIRKNPIMGAFAAQLSDTDIDNVAAWLSSLPSDLAVRK</sequence>
<name>A0A193GLY9_9BORD</name>
<evidence type="ECO:0000256" key="4">
    <source>
        <dbReference type="ARBA" id="ARBA00022982"/>
    </source>
</evidence>
<dbReference type="SUPFAM" id="SSF46626">
    <property type="entry name" value="Cytochrome c"/>
    <property type="match status" value="1"/>
</dbReference>
<dbReference type="InterPro" id="IPR036909">
    <property type="entry name" value="Cyt_c-like_dom_sf"/>
</dbReference>
<evidence type="ECO:0000256" key="2">
    <source>
        <dbReference type="ARBA" id="ARBA00022617"/>
    </source>
</evidence>
<evidence type="ECO:0000256" key="5">
    <source>
        <dbReference type="ARBA" id="ARBA00023004"/>
    </source>
</evidence>
<dbReference type="GO" id="GO:0020037">
    <property type="term" value="F:heme binding"/>
    <property type="evidence" value="ECO:0007669"/>
    <property type="project" value="InterPro"/>
</dbReference>
<reference evidence="9 10" key="1">
    <citation type="submission" date="2016-06" db="EMBL/GenBank/DDBJ databases">
        <title>Complete genome sequences of Bordetella bronchialis and Bordetella flabilis.</title>
        <authorList>
            <person name="LiPuma J.J."/>
            <person name="Spilker T."/>
        </authorList>
    </citation>
    <scope>NUCLEOTIDE SEQUENCE [LARGE SCALE GENOMIC DNA]</scope>
    <source>
        <strain evidence="9 10">AU10664</strain>
    </source>
</reference>